<gene>
    <name evidence="1" type="ORF">KUCAC02_023934</name>
</gene>
<evidence type="ECO:0000313" key="1">
    <source>
        <dbReference type="EMBL" id="KAI4812558.1"/>
    </source>
</evidence>
<protein>
    <submittedName>
        <fullName evidence="1">Uncharacterized protein</fullName>
    </submittedName>
</protein>
<accession>A0ACB9WGN6</accession>
<dbReference type="Proteomes" id="UP001057452">
    <property type="component" value="Chromosome 22"/>
</dbReference>
<name>A0ACB9WGN6_CHAAC</name>
<comment type="caution">
    <text evidence="1">The sequence shown here is derived from an EMBL/GenBank/DDBJ whole genome shotgun (WGS) entry which is preliminary data.</text>
</comment>
<keyword evidence="2" id="KW-1185">Reference proteome</keyword>
<evidence type="ECO:0000313" key="2">
    <source>
        <dbReference type="Proteomes" id="UP001057452"/>
    </source>
</evidence>
<organism evidence="1 2">
    <name type="scientific">Chaenocephalus aceratus</name>
    <name type="common">Blackfin icefish</name>
    <name type="synonym">Chaenichthys aceratus</name>
    <dbReference type="NCBI Taxonomy" id="36190"/>
    <lineage>
        <taxon>Eukaryota</taxon>
        <taxon>Metazoa</taxon>
        <taxon>Chordata</taxon>
        <taxon>Craniata</taxon>
        <taxon>Vertebrata</taxon>
        <taxon>Euteleostomi</taxon>
        <taxon>Actinopterygii</taxon>
        <taxon>Neopterygii</taxon>
        <taxon>Teleostei</taxon>
        <taxon>Neoteleostei</taxon>
        <taxon>Acanthomorphata</taxon>
        <taxon>Eupercaria</taxon>
        <taxon>Perciformes</taxon>
        <taxon>Notothenioidei</taxon>
        <taxon>Channichthyidae</taxon>
        <taxon>Chaenocephalus</taxon>
    </lineage>
</organism>
<proteinExistence type="predicted"/>
<dbReference type="EMBL" id="CM043806">
    <property type="protein sequence ID" value="KAI4812558.1"/>
    <property type="molecule type" value="Genomic_DNA"/>
</dbReference>
<sequence>MENRLLFPHRKAQDEYSQCKPTRSGLDSRAVSTGMDLTNPGKFNEKELMHGLNDRLAGFIEKVHHLQYQNTLLEREIGEIRGKAKPASCLEEEYGPELRKLRQLLQEITHQKHQIEVEHDNFEEDLSNLRRQHDQEARSRSDAESDIVVLKKDINDAYQAKLQMDKKAQALVDEIQFLKGNHEAEVSEIMDQIQDAQVTVKAHAFGNSGITAALRDIRAQLEGHAVSDVQQQGDHFQSQFARLTEAAESQREALKATQQEIQEYRKRLQAKDIELDCTYGTREALQKQLRDVEDRHQEEMIHYQNTIKELENELINCKFDMSGYLREYQDLLNVKMALDVEIMTYRKLLCGEEARLTAMSDTHVSLPYIYHQSPVYTLPCLRPGGPHRRAEPHYKFVEEIITETTREIEMSEYEETDSEETDEQEGTKKYRGSSEEEIDNKDSGNVERKQMSDREQNQVAPAGDLVNGCDAGSPVEVDDSDNGQKSKEETEAADDEEDIDTITPNTVVLSESLDVKDNEQQQKVAEETKEEKEVGGTVVEKDISQKSEDLKPVVPVEDELLKTSDSNKGDAEKDGFILAQAEKPVDESSTQVSKESDKTQEQSSVEEQVKVPALETAEKTADLTEDTKITLSELSEKVTVSLTTPKSEAKESKVLLSESLDEKDNQQQQRVAETTTSKEAPGTVVEKDISPKSDDLKPEVPVEDELLKKSDSKKGDAEKDSFIPAQAEKPVDETSAQVSQESNKTQELSSVEEQDKAPALETAVKTTDLTQETKSTLSVEKELSEKTQVSLTTPKIEAKESKVLLSESLDEKDNQQQQKVAEKTKVEKEAAGTKVEKVISPKSDDLKPKVPDSKKENAEKDSFIPAQAEKPVDKSSAQVSKESDKAQELSSVEEQVKVPALETAVKTADLTEDTQITLSELSEKVQVSLTTPKIEAKESKVLSSESLNGKENDQQQQVALETQEKIEAAGAMVEKDISPKSDELKPKVPDSKKEDAEKDSFIPAQAEKPVDESSTQVSKESDKAQELSSVEEQVKVPALEKAVKTADLTEDTKITLSELSEKVHVSLTTPKSEAKESKVLLSESLDEKDNQQQQKVAETTTSKEAPGTVVEKDISPKSDDLKPEVPVEDELLNKSDSKKGDAEKDSFIPAQAEKPVDESSTQVSQESDKTQELSSVEEQDKVLALEMAVKTTDLTQETKSTIFIEKELSEKTQVSLTTPKIEAKESKVLSSESLDEKDNQQQQKVAEKTKQEKEAAGAMVEKVISPKSDELKPKVPDSKKEDAEKDSFIPAQAEKPIDESSTQVSKESDKTQELSSVEEQVKVPALEKAVKTADLTEDTKITLSELSEKVQVSLTTPKIEAKESKVLLSERLDEKDNQQQQRVAETTTSKEAPGTVVEKDISPKSDDLKPEVPAEDELLNKSDIKKEDADKDSFIPAEAEKPVDETSAQVSRESDKTQELSSVEEQVKAPASETAEKTADLTQETKSTLSVEKELSENTQVYLTTPKSEAKESKVLLSESLDEKDNQQQQKVAEKTKEEKEAAGAKVEKDISPKSDDLKPKVPDRDELLKLLIPAEAEKPVDESSAQVSQESDKPQELSSVEEQVKALALKMAVKTTDLTQETKSTIFIEKELSEKGTVSLTTPKSEAKESKVVLSESLDEKQNEQRQKVAEMTKEEIEAPGAKVENVISPKSDDLKPKVPDSKKEDAEKDSFIPAQAEKPVDESSAQVSRESDKAQELSSVEEQVKVPALEKAVKTADLTEDTQITLSELSEKVKVPLTTPKIEAKESKVLSSESLNGKENDQQQQVAEETQEKIEAPGTKVEKDISSKSDDLKPKVPDSKKEDAEKDSFIPAQAEKPVDESSAQVSPESDTTQELSSVEEQDKAPASETAEKTADLTQETKSTLSVEKELSEKTQVSLTTPKSEAKESKVLLSESLDEKVNQQQQKAAEKTKEEKEAAGAKVEKDISPKSDDLKPKVPDRDELLKLLIPAEAEKPVDESSAQVSQESDKPQELCSVEEQDKAPASETDKKTVDLPGDTKSTLSIEKELSEKGTVSLTTPKSEAKESKVVLSESLDRKENDQQQQVAEETQEKIEAPGAMVENVISPNSDELKPKVPDSNKGDAEKDGFILAQAEKPVDESSAQVSKESDKTQELSSVEEQVKAPASETDKKTAGLPEDTKSTVSIEKELSEKVTVSLTTLKIEAKESKVLSSESLDEKDNQQQQKVAEKTKEEKEAAGAKVEKDISPKSDDLKPKVPDRDELLKLLIPAEAEKPVDESSAQVSQESDKPQELCSVEEQDKAPASETDKKTVDLPGDTKSTLSIEKELSEKGTVSLTTPKSEAKESKVVLSESLDGKENDQQVAEETQENIEAAGAMVEKDISPKSDELKPKVPDSKKEDAEKDGFIPAQAEKPVDESSAQVSKESDKTQELSSVEEQVKVPALEKAVKTADLTEDTKITLSELSEKVQVSLTTPKSEVKESKVLLSESLDGKDNQQQQKVAEKITSKEAPAEAEKPVDESSAQVSQESDKPQELCSVEEQDKAPASETDKKTVDLPGDTKSTLSIEKELSEKGTVSLTTPKSEAKESKVVLSESLDGKENDQQQVAEETQENIEAAGAMVEKDISPKSDELKPKVPDSKKEDAEKDGFIPAQAEKPVDESSAQVSKESDKTQELSSVEEQVKVPALEKAVKTADLTEDTKITLSELSEKVQVSLTTPKSEVKESKVLLSESLDGKDNQQQQKVAEKITSKEAPGTILTVEKDIPQKSDDLKPEVPVEDELLKKSDSKKENAEKDSFIPAQAEKPVDESSTQVSKESDKTQELSSVEEQVKAPASETDKKTAGLPEDTKSTVSIEKELSEKVTVSLTTPKIEAKESKVLSSESLDEKDNQQQQKVAEMTKEEKEAAGAMVENVISPKSDELKPKVPDSKKEDAEKDSFIPAQAEKPVDKSSAQVSRESDKAQELTSVEEQDKIPALETTEKPIDLPGEAKSTLSVEKQIPDKAQVSLSTPKSEAKEISKSEACEDKVAKVIEDDKHGSIKDENKESSPESDVKSLPQVEDQKLNSGGGTNEVQTVLPGEKTDVNTEIKEMHQGAPEGCQGQTLPEDSENIKDPQGTTEKVESSKSEK</sequence>
<reference evidence="1" key="1">
    <citation type="submission" date="2022-05" db="EMBL/GenBank/DDBJ databases">
        <title>Chromosome-level genome of Chaenocephalus aceratus.</title>
        <authorList>
            <person name="Park H."/>
        </authorList>
    </citation>
    <scope>NUCLEOTIDE SEQUENCE</scope>
    <source>
        <strain evidence="1">KU_202001</strain>
    </source>
</reference>